<name>A0A087AB07_9BIFI</name>
<organism evidence="3 4">
    <name type="scientific">Bifidobacterium callitrichos DSM 23973</name>
    <dbReference type="NCBI Taxonomy" id="1437609"/>
    <lineage>
        <taxon>Bacteria</taxon>
        <taxon>Bacillati</taxon>
        <taxon>Actinomycetota</taxon>
        <taxon>Actinomycetes</taxon>
        <taxon>Bifidobacteriales</taxon>
        <taxon>Bifidobacteriaceae</taxon>
        <taxon>Bifidobacterium</taxon>
    </lineage>
</organism>
<accession>A0A087AB07</accession>
<feature type="transmembrane region" description="Helical" evidence="2">
    <location>
        <begin position="100"/>
        <end position="118"/>
    </location>
</feature>
<dbReference type="Pfam" id="PF19484">
    <property type="entry name" value="DUF6020"/>
    <property type="match status" value="1"/>
</dbReference>
<feature type="transmembrane region" description="Helical" evidence="2">
    <location>
        <begin position="316"/>
        <end position="341"/>
    </location>
</feature>
<feature type="transmembrane region" description="Helical" evidence="2">
    <location>
        <begin position="734"/>
        <end position="753"/>
    </location>
</feature>
<dbReference type="STRING" id="1437609.BCAL_2144"/>
<feature type="transmembrane region" description="Helical" evidence="2">
    <location>
        <begin position="759"/>
        <end position="776"/>
    </location>
</feature>
<dbReference type="RefSeq" id="WP_238549606.1">
    <property type="nucleotide sequence ID" value="NZ_JDUV01000008.1"/>
</dbReference>
<feature type="region of interest" description="Disordered" evidence="1">
    <location>
        <begin position="1"/>
        <end position="54"/>
    </location>
</feature>
<feature type="compositionally biased region" description="Basic and acidic residues" evidence="1">
    <location>
        <begin position="37"/>
        <end position="54"/>
    </location>
</feature>
<feature type="transmembrane region" description="Helical" evidence="2">
    <location>
        <begin position="66"/>
        <end position="88"/>
    </location>
</feature>
<proteinExistence type="predicted"/>
<dbReference type="AlphaFoldDB" id="A0A087AB07"/>
<feature type="transmembrane region" description="Helical" evidence="2">
    <location>
        <begin position="414"/>
        <end position="431"/>
    </location>
</feature>
<feature type="transmembrane region" description="Helical" evidence="2">
    <location>
        <begin position="293"/>
        <end position="310"/>
    </location>
</feature>
<dbReference type="Proteomes" id="UP000029072">
    <property type="component" value="Unassembled WGS sequence"/>
</dbReference>
<gene>
    <name evidence="3" type="ORF">BCAL_2144</name>
</gene>
<protein>
    <submittedName>
        <fullName evidence="3">Membrane protein</fullName>
    </submittedName>
</protein>
<evidence type="ECO:0000256" key="2">
    <source>
        <dbReference type="SAM" id="Phobius"/>
    </source>
</evidence>
<evidence type="ECO:0000313" key="4">
    <source>
        <dbReference type="Proteomes" id="UP000029072"/>
    </source>
</evidence>
<feature type="transmembrane region" description="Helical" evidence="2">
    <location>
        <begin position="387"/>
        <end position="408"/>
    </location>
</feature>
<evidence type="ECO:0000256" key="1">
    <source>
        <dbReference type="SAM" id="MobiDB-lite"/>
    </source>
</evidence>
<dbReference type="eggNOG" id="ENOG50342TV">
    <property type="taxonomic scope" value="Bacteria"/>
</dbReference>
<dbReference type="EMBL" id="JGYS01000004">
    <property type="protein sequence ID" value="KFI55957.1"/>
    <property type="molecule type" value="Genomic_DNA"/>
</dbReference>
<reference evidence="3 4" key="1">
    <citation type="submission" date="2014-03" db="EMBL/GenBank/DDBJ databases">
        <title>Genomics of Bifidobacteria.</title>
        <authorList>
            <person name="Ventura M."/>
            <person name="Milani C."/>
            <person name="Lugli G.A."/>
        </authorList>
    </citation>
    <scope>NUCLEOTIDE SEQUENCE [LARGE SCALE GENOMIC DNA]</scope>
    <source>
        <strain evidence="3 4">DSM 23973</strain>
    </source>
</reference>
<feature type="transmembrane region" description="Helical" evidence="2">
    <location>
        <begin position="524"/>
        <end position="543"/>
    </location>
</feature>
<keyword evidence="2" id="KW-1133">Transmembrane helix</keyword>
<comment type="caution">
    <text evidence="3">The sequence shown here is derived from an EMBL/GenBank/DDBJ whole genome shotgun (WGS) entry which is preliminary data.</text>
</comment>
<dbReference type="InterPro" id="IPR046062">
    <property type="entry name" value="DUF6020"/>
</dbReference>
<sequence>MTDASSPRIIPHTSAQDSRNGDAHATPSSRTTAKVSHAAERDHTDHTGHTGHTDRITDRIGGIARWTLAVAACLWLAWCTAVGPLYWADSSIARFGWMNAGYGIAAFVIYLIIIVSLVRKARRQPLLGWTTEPDGTRSPLRMVPRARRRGHADAIVDTSDTVDTTGTSDTTDTTDKRSLAPIVRITRIGWRRTRTAAGLARAFLARWIVRATDRRWKLTAILLVGWLWAPTTLFAAFGADLRSQAREFSWAWNQWTGLKQPYIGFFSFAPMDIYPTAHYMWPADPTYLTDQHNIVLTLFYGATLAASRYLTGSNDWGTITLAATQFLFAACVSAATMHRFLNLPWLGRADRTDFMHPERGGERLMPRRFDRPERGVRAALPAQAAHAPVRVAVLLFFLICPLTVFSTISLTKSPLFAFAFLWAFGIWYELYATSGDRLAVSHGRAIGLDEASERSHGIAGIRARLSGRRIRSRAPRPIRLPRGSFAAFVAANTVMLISAKYAWYVLLFEFVLALLADRRRWTTYVVALLLPTILIHGGITMAIRSGAIIGGDPIESRGVQLQMIARVAQRDPDSIPESARKQLAPVFNLDQMADAYFPQDADPVKSSGIQSKKVSYRWRSVKPEDMDGFNKAWLEIVKANPIVSIDALMAKCYGYFDIADQPYVSMSYYVDSDYVQVNSTWIKYYHHKWRTQVANFADSWSAIPVLGWVTHGNFYVIMTLLIGAAEVVLRRWRALAWHLPLLLLMGVMITAPANNFERHMLPVAFCFGFLLLTFWRDSRWNPRPNRHRQQR</sequence>
<keyword evidence="2" id="KW-0472">Membrane</keyword>
<feature type="transmembrane region" description="Helical" evidence="2">
    <location>
        <begin position="220"/>
        <end position="241"/>
    </location>
</feature>
<feature type="transmembrane region" description="Helical" evidence="2">
    <location>
        <begin position="700"/>
        <end position="722"/>
    </location>
</feature>
<evidence type="ECO:0000313" key="3">
    <source>
        <dbReference type="EMBL" id="KFI55957.1"/>
    </source>
</evidence>
<keyword evidence="2" id="KW-0812">Transmembrane</keyword>